<dbReference type="SUPFAM" id="SSF53955">
    <property type="entry name" value="Lysozyme-like"/>
    <property type="match status" value="1"/>
</dbReference>
<dbReference type="PIRSF" id="PIRSF036551">
    <property type="entry name" value="Chitosanase"/>
    <property type="match status" value="1"/>
</dbReference>
<feature type="region of interest" description="Disordered" evidence="2">
    <location>
        <begin position="206"/>
        <end position="227"/>
    </location>
</feature>
<comment type="similarity">
    <text evidence="1">Belongs to the glycosyl hydrolase 46 family.</text>
</comment>
<dbReference type="GO" id="GO:0005576">
    <property type="term" value="C:extracellular region"/>
    <property type="evidence" value="ECO:0007669"/>
    <property type="project" value="UniProtKB-SubCell"/>
</dbReference>
<dbReference type="InterPro" id="IPR000400">
    <property type="entry name" value="Glyco_hydro_46"/>
</dbReference>
<accession>D3J1N7</accession>
<dbReference type="Pfam" id="PF01374">
    <property type="entry name" value="Glyco_hydro_46"/>
    <property type="match status" value="1"/>
</dbReference>
<comment type="catalytic activity">
    <reaction evidence="1">
        <text>Endohydrolysis of beta-(1-&gt;4)-linkages between D-glucosamine residues in a partly acetylated chitosan.</text>
        <dbReference type="EC" id="3.2.1.132"/>
    </reaction>
</comment>
<name>D3J1N7_9BURK</name>
<dbReference type="AlphaFoldDB" id="D3J1N7"/>
<dbReference type="GO" id="GO:0005975">
    <property type="term" value="P:carbohydrate metabolic process"/>
    <property type="evidence" value="ECO:0007669"/>
    <property type="project" value="UniProtKB-UniRule"/>
</dbReference>
<organism evidence="3">
    <name type="scientific">Janthinobacterium sp. 4239</name>
    <dbReference type="NCBI Taxonomy" id="711538"/>
    <lineage>
        <taxon>Bacteria</taxon>
        <taxon>Pseudomonadati</taxon>
        <taxon>Pseudomonadota</taxon>
        <taxon>Betaproteobacteria</taxon>
        <taxon>Burkholderiales</taxon>
        <taxon>Oxalobacteraceae</taxon>
        <taxon>Janthinobacterium</taxon>
    </lineage>
</organism>
<comment type="subcellular location">
    <subcellularLocation>
        <location evidence="1">Secreted</location>
    </subcellularLocation>
</comment>
<dbReference type="PROSITE" id="PS51257">
    <property type="entry name" value="PROKAR_LIPOPROTEIN"/>
    <property type="match status" value="1"/>
</dbReference>
<dbReference type="EC" id="3.2.1.132" evidence="1"/>
<keyword evidence="1" id="KW-0964">Secreted</keyword>
<comment type="function">
    <text evidence="1">Aids in the defense against invading fungal pathogens by degrading their cell wall chitosan.</text>
</comment>
<dbReference type="CDD" id="cd00978">
    <property type="entry name" value="chitosanase_GH46"/>
    <property type="match status" value="1"/>
</dbReference>
<dbReference type="InterPro" id="IPR023346">
    <property type="entry name" value="Lysozyme-like_dom_sf"/>
</dbReference>
<evidence type="ECO:0000313" key="3">
    <source>
        <dbReference type="EMBL" id="ADB89905.1"/>
    </source>
</evidence>
<dbReference type="InterPro" id="IPR023099">
    <property type="entry name" value="Glyco_hydro_46_N"/>
</dbReference>
<protein>
    <recommendedName>
        <fullName evidence="1">Chitosanase</fullName>
        <ecNumber evidence="1">3.2.1.132</ecNumber>
    </recommendedName>
</protein>
<dbReference type="GO" id="GO:0016977">
    <property type="term" value="F:chitosanase activity"/>
    <property type="evidence" value="ECO:0007669"/>
    <property type="project" value="UniProtKB-UniRule"/>
</dbReference>
<feature type="compositionally biased region" description="Polar residues" evidence="2">
    <location>
        <begin position="206"/>
        <end position="218"/>
    </location>
</feature>
<dbReference type="Gene3D" id="3.30.386.10">
    <property type="entry name" value="Chitosanase, subunit A, domain 2"/>
    <property type="match status" value="1"/>
</dbReference>
<evidence type="ECO:0000256" key="1">
    <source>
        <dbReference type="PIRNR" id="PIRNR036551"/>
    </source>
</evidence>
<dbReference type="EMBL" id="GQ487533">
    <property type="protein sequence ID" value="ADB89905.1"/>
    <property type="molecule type" value="Genomic_DNA"/>
</dbReference>
<keyword evidence="1 3" id="KW-0378">Hydrolase</keyword>
<reference evidence="3" key="1">
    <citation type="journal article" date="2010" name="Microb. Cell Fact.">
        <title>Isolation, characterization and heterologous expression of a novel chitosanase from Janthinobacterium sp. strain 4239.</title>
        <authorList>
            <person name="Johnsen M.G."/>
            <person name="Hansen O.C."/>
            <person name="Stougaard P."/>
        </authorList>
    </citation>
    <scope>NUCLEOTIDE SEQUENCE</scope>
    <source>
        <strain evidence="3">4239</strain>
    </source>
</reference>
<sequence length="291" mass="31302">MQKFAAHPGLPRAAVLFAIMTLSACGGGEQPGAMRKVLISSTVASQTDANAAAADGLSAPAKKEIAMQLVSSSENSSLDWKAQYAYIEDIAMGGYTGGIIGFTSGTSDMLELVTAYDQIKPGNLLSPYLPALRKVNGSASHAGLDPNFVSDWQKAAQDPVFQQSQNTLRDNAYFNPAVSLAKQDGLRTLGQFIYYDAIVMHGPGTDSQRNSFQGNSPQALKKALPPSKGGNETAYLNAFLDVRRALMQSEPDHAGNLDRLDTQQRLFLQNGNLDLNTPLNWKVNGDSYQIR</sequence>
<evidence type="ECO:0000256" key="2">
    <source>
        <dbReference type="SAM" id="MobiDB-lite"/>
    </source>
</evidence>
<keyword evidence="1 3" id="KW-0326">Glycosidase</keyword>
<proteinExistence type="inferred from homology"/>
<dbReference type="Gene3D" id="1.20.141.10">
    <property type="entry name" value="Chitosanase, subunit A, domain 1"/>
    <property type="match status" value="1"/>
</dbReference>